<dbReference type="InterPro" id="IPR006664">
    <property type="entry name" value="OMP_bac"/>
</dbReference>
<dbReference type="PANTHER" id="PTHR30329">
    <property type="entry name" value="STATOR ELEMENT OF FLAGELLAR MOTOR COMPLEX"/>
    <property type="match status" value="1"/>
</dbReference>
<feature type="domain" description="OmpA-like" evidence="4">
    <location>
        <begin position="179"/>
        <end position="294"/>
    </location>
</feature>
<dbReference type="CDD" id="cd07185">
    <property type="entry name" value="OmpA_C-like"/>
    <property type="match status" value="1"/>
</dbReference>
<dbReference type="GO" id="GO:0009279">
    <property type="term" value="C:cell outer membrane"/>
    <property type="evidence" value="ECO:0007669"/>
    <property type="project" value="UniProtKB-SubCell"/>
</dbReference>
<accession>A0A956NJB1</accession>
<dbReference type="PRINTS" id="PR01021">
    <property type="entry name" value="OMPADOMAIN"/>
</dbReference>
<evidence type="ECO:0000313" key="6">
    <source>
        <dbReference type="Proteomes" id="UP000739538"/>
    </source>
</evidence>
<evidence type="ECO:0000313" key="5">
    <source>
        <dbReference type="EMBL" id="MCA9758838.1"/>
    </source>
</evidence>
<name>A0A956NJB1_UNCEI</name>
<reference evidence="5" key="2">
    <citation type="journal article" date="2021" name="Microbiome">
        <title>Successional dynamics and alternative stable states in a saline activated sludge microbial community over 9 years.</title>
        <authorList>
            <person name="Wang Y."/>
            <person name="Ye J."/>
            <person name="Ju F."/>
            <person name="Liu L."/>
            <person name="Boyd J.A."/>
            <person name="Deng Y."/>
            <person name="Parks D.H."/>
            <person name="Jiang X."/>
            <person name="Yin X."/>
            <person name="Woodcroft B.J."/>
            <person name="Tyson G.W."/>
            <person name="Hugenholtz P."/>
            <person name="Polz M.F."/>
            <person name="Zhang T."/>
        </authorList>
    </citation>
    <scope>NUCLEOTIDE SEQUENCE</scope>
    <source>
        <strain evidence="5">HKST-UBA02</strain>
    </source>
</reference>
<dbReference type="AlphaFoldDB" id="A0A956NJB1"/>
<evidence type="ECO:0000256" key="2">
    <source>
        <dbReference type="ARBA" id="ARBA00023136"/>
    </source>
</evidence>
<dbReference type="Gene3D" id="3.30.1330.60">
    <property type="entry name" value="OmpA-like domain"/>
    <property type="match status" value="1"/>
</dbReference>
<gene>
    <name evidence="5" type="ORF">KDA27_23795</name>
</gene>
<dbReference type="InterPro" id="IPR050330">
    <property type="entry name" value="Bact_OuterMem_StrucFunc"/>
</dbReference>
<evidence type="ECO:0000256" key="3">
    <source>
        <dbReference type="PROSITE-ProRule" id="PRU00473"/>
    </source>
</evidence>
<reference evidence="5" key="1">
    <citation type="submission" date="2020-04" db="EMBL/GenBank/DDBJ databases">
        <authorList>
            <person name="Zhang T."/>
        </authorList>
    </citation>
    <scope>NUCLEOTIDE SEQUENCE</scope>
    <source>
        <strain evidence="5">HKST-UBA02</strain>
    </source>
</reference>
<dbReference type="InterPro" id="IPR036737">
    <property type="entry name" value="OmpA-like_sf"/>
</dbReference>
<evidence type="ECO:0000256" key="1">
    <source>
        <dbReference type="ARBA" id="ARBA00004442"/>
    </source>
</evidence>
<dbReference type="Proteomes" id="UP000739538">
    <property type="component" value="Unassembled WGS sequence"/>
</dbReference>
<dbReference type="PROSITE" id="PS51123">
    <property type="entry name" value="OMPA_2"/>
    <property type="match status" value="1"/>
</dbReference>
<dbReference type="Pfam" id="PF00691">
    <property type="entry name" value="OmpA"/>
    <property type="match status" value="1"/>
</dbReference>
<dbReference type="InterPro" id="IPR006665">
    <property type="entry name" value="OmpA-like"/>
</dbReference>
<comment type="subcellular location">
    <subcellularLocation>
        <location evidence="1">Cell outer membrane</location>
    </subcellularLocation>
</comment>
<evidence type="ECO:0000259" key="4">
    <source>
        <dbReference type="PROSITE" id="PS51123"/>
    </source>
</evidence>
<protein>
    <submittedName>
        <fullName evidence="5">OmpA family protein</fullName>
    </submittedName>
</protein>
<sequence length="294" mass="31681">MRRAVSLFPLLRTISLFFVLTLLSFAVLPVPGAFGGDPNDVPGSSDPGFLTRMPGFHIYNWEEQEFAEETFATGSDVAETVEGGWTYVDYYANDGIKLPSAIQIVRNYENAVKSAGGRLVHRWEDGGMEYATLRLDKGNTESWVRVEAGGNGAYKIWTVRRETMRQDVVADADKLAGSLRTTGKVAIYGILFDTGKSVIKPESNAAISEVAKLLLADPSLQVYVVGHTDGVGGFESNLKLSQERAAAVVKALAETHGIAASRLLPFGAGPTCPVASNADDAGRALNRRVELVAR</sequence>
<dbReference type="EMBL" id="JAGQHS010000219">
    <property type="protein sequence ID" value="MCA9758838.1"/>
    <property type="molecule type" value="Genomic_DNA"/>
</dbReference>
<keyword evidence="2 3" id="KW-0472">Membrane</keyword>
<dbReference type="PANTHER" id="PTHR30329:SF20">
    <property type="entry name" value="EXPORTED PROTEIN"/>
    <property type="match status" value="1"/>
</dbReference>
<organism evidence="5 6">
    <name type="scientific">Eiseniibacteriota bacterium</name>
    <dbReference type="NCBI Taxonomy" id="2212470"/>
    <lineage>
        <taxon>Bacteria</taxon>
        <taxon>Candidatus Eiseniibacteriota</taxon>
    </lineage>
</organism>
<comment type="caution">
    <text evidence="5">The sequence shown here is derived from an EMBL/GenBank/DDBJ whole genome shotgun (WGS) entry which is preliminary data.</text>
</comment>
<dbReference type="SUPFAM" id="SSF103088">
    <property type="entry name" value="OmpA-like"/>
    <property type="match status" value="1"/>
</dbReference>
<proteinExistence type="predicted"/>